<dbReference type="EMBL" id="JADOGI010000036">
    <property type="protein sequence ID" value="MBF8186982.1"/>
    <property type="molecule type" value="Genomic_DNA"/>
</dbReference>
<evidence type="ECO:0000313" key="3">
    <source>
        <dbReference type="Proteomes" id="UP000605361"/>
    </source>
</evidence>
<protein>
    <submittedName>
        <fullName evidence="2">Uncharacterized protein</fullName>
    </submittedName>
</protein>
<name>A0A931EYY4_9ACTN</name>
<reference evidence="2" key="1">
    <citation type="submission" date="2020-11" db="EMBL/GenBank/DDBJ databases">
        <title>Whole-genome analyses of Nonomuraea sp. K274.</title>
        <authorList>
            <person name="Veyisoglu A."/>
        </authorList>
    </citation>
    <scope>NUCLEOTIDE SEQUENCE</scope>
    <source>
        <strain evidence="2">K274</strain>
    </source>
</reference>
<dbReference type="Proteomes" id="UP000605361">
    <property type="component" value="Unassembled WGS sequence"/>
</dbReference>
<evidence type="ECO:0000313" key="2">
    <source>
        <dbReference type="EMBL" id="MBF8186982.1"/>
    </source>
</evidence>
<evidence type="ECO:0000256" key="1">
    <source>
        <dbReference type="SAM" id="MobiDB-lite"/>
    </source>
</evidence>
<comment type="caution">
    <text evidence="2">The sequence shown here is derived from an EMBL/GenBank/DDBJ whole genome shotgun (WGS) entry which is preliminary data.</text>
</comment>
<organism evidence="2 3">
    <name type="scientific">Nonomuraea cypriaca</name>
    <dbReference type="NCBI Taxonomy" id="1187855"/>
    <lineage>
        <taxon>Bacteria</taxon>
        <taxon>Bacillati</taxon>
        <taxon>Actinomycetota</taxon>
        <taxon>Actinomycetes</taxon>
        <taxon>Streptosporangiales</taxon>
        <taxon>Streptosporangiaceae</taxon>
        <taxon>Nonomuraea</taxon>
    </lineage>
</organism>
<keyword evidence="3" id="KW-1185">Reference proteome</keyword>
<accession>A0A931EYY4</accession>
<dbReference type="AlphaFoldDB" id="A0A931EYY4"/>
<dbReference type="RefSeq" id="WP_195895943.1">
    <property type="nucleotide sequence ID" value="NZ_JADOGI010000036.1"/>
</dbReference>
<feature type="region of interest" description="Disordered" evidence="1">
    <location>
        <begin position="1"/>
        <end position="20"/>
    </location>
</feature>
<proteinExistence type="predicted"/>
<gene>
    <name evidence="2" type="ORF">ITP53_14780</name>
</gene>
<sequence length="61" mass="6697">MNDTPGARGQHAGRVGRRNEPLLRIGHGKLMHWDVVNETFDEDGTRQGKSAHHAIAAALRS</sequence>